<dbReference type="Gene3D" id="2.60.40.1120">
    <property type="entry name" value="Carboxypeptidase-like, regulatory domain"/>
    <property type="match status" value="1"/>
</dbReference>
<dbReference type="RefSeq" id="WP_162335239.1">
    <property type="nucleotide sequence ID" value="NZ_CP048113.1"/>
</dbReference>
<dbReference type="InterPro" id="IPR008969">
    <property type="entry name" value="CarboxyPept-like_regulatory"/>
</dbReference>
<feature type="domain" description="TonB-dependent receptor plug" evidence="3">
    <location>
        <begin position="235"/>
        <end position="320"/>
    </location>
</feature>
<dbReference type="Pfam" id="PF13715">
    <property type="entry name" value="CarbopepD_reg_2"/>
    <property type="match status" value="1"/>
</dbReference>
<organism evidence="5 6">
    <name type="scientific">Chitinophaga agri</name>
    <dbReference type="NCBI Taxonomy" id="2703787"/>
    <lineage>
        <taxon>Bacteria</taxon>
        <taxon>Pseudomonadati</taxon>
        <taxon>Bacteroidota</taxon>
        <taxon>Chitinophagia</taxon>
        <taxon>Chitinophagales</taxon>
        <taxon>Chitinophagaceae</taxon>
        <taxon>Chitinophaga</taxon>
    </lineage>
</organism>
<keyword evidence="1" id="KW-0813">Transport</keyword>
<dbReference type="Proteomes" id="UP000476411">
    <property type="component" value="Chromosome"/>
</dbReference>
<evidence type="ECO:0000313" key="6">
    <source>
        <dbReference type="Proteomes" id="UP000476411"/>
    </source>
</evidence>
<evidence type="ECO:0000259" key="4">
    <source>
        <dbReference type="Pfam" id="PF16344"/>
    </source>
</evidence>
<dbReference type="GO" id="GO:0009279">
    <property type="term" value="C:cell outer membrane"/>
    <property type="evidence" value="ECO:0007669"/>
    <property type="project" value="UniProtKB-SubCell"/>
</dbReference>
<dbReference type="InterPro" id="IPR012910">
    <property type="entry name" value="Plug_dom"/>
</dbReference>
<evidence type="ECO:0000256" key="2">
    <source>
        <dbReference type="SAM" id="Phobius"/>
    </source>
</evidence>
<keyword evidence="6" id="KW-1185">Reference proteome</keyword>
<dbReference type="Pfam" id="PF07715">
    <property type="entry name" value="Plug"/>
    <property type="match status" value="1"/>
</dbReference>
<keyword evidence="1" id="KW-1134">Transmembrane beta strand</keyword>
<reference evidence="5 6" key="1">
    <citation type="submission" date="2020-01" db="EMBL/GenBank/DDBJ databases">
        <title>Complete genome sequence of Chitinophaga sp. H33E-04 isolated from quinoa roots.</title>
        <authorList>
            <person name="Weon H.-Y."/>
            <person name="Lee S.A."/>
        </authorList>
    </citation>
    <scope>NUCLEOTIDE SEQUENCE [LARGE SCALE GENOMIC DNA]</scope>
    <source>
        <strain evidence="5 6">H33E-04</strain>
    </source>
</reference>
<dbReference type="Gene3D" id="2.170.130.10">
    <property type="entry name" value="TonB-dependent receptor, plug domain"/>
    <property type="match status" value="1"/>
</dbReference>
<keyword evidence="1 2" id="KW-0812">Transmembrane</keyword>
<keyword evidence="1" id="KW-0998">Cell outer membrane</keyword>
<dbReference type="Pfam" id="PF16344">
    <property type="entry name" value="FecR_C"/>
    <property type="match status" value="1"/>
</dbReference>
<dbReference type="SUPFAM" id="SSF49464">
    <property type="entry name" value="Carboxypeptidase regulatory domain-like"/>
    <property type="match status" value="1"/>
</dbReference>
<dbReference type="EMBL" id="CP048113">
    <property type="protein sequence ID" value="QHS63523.1"/>
    <property type="molecule type" value="Genomic_DNA"/>
</dbReference>
<evidence type="ECO:0000259" key="3">
    <source>
        <dbReference type="Pfam" id="PF07715"/>
    </source>
</evidence>
<dbReference type="SUPFAM" id="SSF56935">
    <property type="entry name" value="Porins"/>
    <property type="match status" value="1"/>
</dbReference>
<keyword evidence="5" id="KW-0675">Receptor</keyword>
<feature type="transmembrane region" description="Helical" evidence="2">
    <location>
        <begin position="25"/>
        <end position="45"/>
    </location>
</feature>
<accession>A0A6B9ZQQ7</accession>
<feature type="domain" description="Protein FecR C-terminal" evidence="4">
    <location>
        <begin position="57"/>
        <end position="124"/>
    </location>
</feature>
<dbReference type="PROSITE" id="PS52016">
    <property type="entry name" value="TONB_DEPENDENT_REC_3"/>
    <property type="match status" value="1"/>
</dbReference>
<sequence length="329" mass="35961">MNLNIHCNGCCLPEKSWLQRHSRPLIKYLLVMKFITAILLLSLNVSANIYAQQINLSVSKAPFHEVLQKLRKQTGYNFFYVSHILKTAKPVTADLKNSTLENALKVIMKDQPFNYIIQKNSITIKAKPKPGFLDKVLDMFQAITVRGKVTDESGNPLAGASVKADSKVAITNSEGNFELNGINDKSTIEVSYIGYASVSLPASSDFMSIKLSLNSADLQEVVVNKGYYTTKQELNTGSVGHITAKEIERQPVNDFVMALEGRISGLNISQNNGVPGSSLNINIRGRNSIANGNETLFIIDGVPFPSQSLSYYENASGGAKISPLNSISV</sequence>
<dbReference type="InterPro" id="IPR032508">
    <property type="entry name" value="FecR_C"/>
</dbReference>
<protein>
    <submittedName>
        <fullName evidence="5">TonB-dependent receptor plug domain-containing protein</fullName>
    </submittedName>
</protein>
<dbReference type="InterPro" id="IPR039426">
    <property type="entry name" value="TonB-dep_rcpt-like"/>
</dbReference>
<dbReference type="AlphaFoldDB" id="A0A6B9ZQQ7"/>
<name>A0A6B9ZQQ7_9BACT</name>
<dbReference type="Gene3D" id="3.55.50.30">
    <property type="match status" value="1"/>
</dbReference>
<dbReference type="KEGG" id="chih:GWR21_29260"/>
<proteinExistence type="inferred from homology"/>
<keyword evidence="1 2" id="KW-0472">Membrane</keyword>
<evidence type="ECO:0000313" key="5">
    <source>
        <dbReference type="EMBL" id="QHS63523.1"/>
    </source>
</evidence>
<keyword evidence="2" id="KW-1133">Transmembrane helix</keyword>
<comment type="similarity">
    <text evidence="1">Belongs to the TonB-dependent receptor family.</text>
</comment>
<dbReference type="InterPro" id="IPR037066">
    <property type="entry name" value="Plug_dom_sf"/>
</dbReference>
<gene>
    <name evidence="5" type="ORF">GWR21_29260</name>
</gene>
<comment type="subcellular location">
    <subcellularLocation>
        <location evidence="1">Cell outer membrane</location>
        <topology evidence="1">Multi-pass membrane protein</topology>
    </subcellularLocation>
</comment>
<evidence type="ECO:0000256" key="1">
    <source>
        <dbReference type="PROSITE-ProRule" id="PRU01360"/>
    </source>
</evidence>